<proteinExistence type="predicted"/>
<evidence type="ECO:0000313" key="1">
    <source>
        <dbReference type="EMBL" id="MEJ8302464.1"/>
    </source>
</evidence>
<comment type="caution">
    <text evidence="1">The sequence shown here is derived from an EMBL/GenBank/DDBJ whole genome shotgun (WGS) entry which is preliminary data.</text>
</comment>
<dbReference type="Proteomes" id="UP001380953">
    <property type="component" value="Unassembled WGS sequence"/>
</dbReference>
<sequence length="150" mass="16568">MDSQQIGDYMGDFEGQDAISFEEPGVWNMFGDLLGGAPLWFFIPFVSVFVLVIGSIIFAIVRGTARYAKNNASEIVAVPARLIGKRTEVWGGSGDSRARTSYYLTFEAQNGDRKELEVSGEQYGLNMEGDEGVLTFQGTRFKGFDRNARA</sequence>
<dbReference type="EMBL" id="JBBKAR010000001">
    <property type="protein sequence ID" value="MEJ8302464.1"/>
    <property type="molecule type" value="Genomic_DNA"/>
</dbReference>
<reference evidence="1" key="1">
    <citation type="submission" date="2024-03" db="EMBL/GenBank/DDBJ databases">
        <title>Whole genome sequecning of epiphytes from Marcgravia umbellata leaves.</title>
        <authorList>
            <person name="Kumar G."/>
            <person name="Savka M.A."/>
        </authorList>
    </citation>
    <scope>NUCLEOTIDE SEQUENCE</scope>
    <source>
        <strain evidence="1">RIT_BL5</strain>
    </source>
</reference>
<name>A0ACC6P6B4_9BACL</name>
<gene>
    <name evidence="1" type="ORF">WKI47_00895</name>
</gene>
<accession>A0ACC6P6B4</accession>
<keyword evidence="2" id="KW-1185">Reference proteome</keyword>
<evidence type="ECO:0000313" key="2">
    <source>
        <dbReference type="Proteomes" id="UP001380953"/>
    </source>
</evidence>
<organism evidence="1 2">
    <name type="scientific">Saccharibacillus sacchari</name>
    <dbReference type="NCBI Taxonomy" id="456493"/>
    <lineage>
        <taxon>Bacteria</taxon>
        <taxon>Bacillati</taxon>
        <taxon>Bacillota</taxon>
        <taxon>Bacilli</taxon>
        <taxon>Bacillales</taxon>
        <taxon>Paenibacillaceae</taxon>
        <taxon>Saccharibacillus</taxon>
    </lineage>
</organism>
<protein>
    <submittedName>
        <fullName evidence="1">DUF2500 domain-containing protein</fullName>
    </submittedName>
</protein>